<keyword evidence="2" id="KW-1185">Reference proteome</keyword>
<evidence type="ECO:0000313" key="2">
    <source>
        <dbReference type="Proteomes" id="UP000037035"/>
    </source>
</evidence>
<evidence type="ECO:0000313" key="1">
    <source>
        <dbReference type="EMBL" id="KNZ50557.1"/>
    </source>
</evidence>
<dbReference type="EMBL" id="LAVV01009449">
    <property type="protein sequence ID" value="KNZ50557.1"/>
    <property type="molecule type" value="Genomic_DNA"/>
</dbReference>
<gene>
    <name evidence="1" type="ORF">VP01_4352g1</name>
</gene>
<organism evidence="1 2">
    <name type="scientific">Puccinia sorghi</name>
    <dbReference type="NCBI Taxonomy" id="27349"/>
    <lineage>
        <taxon>Eukaryota</taxon>
        <taxon>Fungi</taxon>
        <taxon>Dikarya</taxon>
        <taxon>Basidiomycota</taxon>
        <taxon>Pucciniomycotina</taxon>
        <taxon>Pucciniomycetes</taxon>
        <taxon>Pucciniales</taxon>
        <taxon>Pucciniaceae</taxon>
        <taxon>Puccinia</taxon>
    </lineage>
</organism>
<proteinExistence type="predicted"/>
<reference evidence="1 2" key="1">
    <citation type="submission" date="2015-08" db="EMBL/GenBank/DDBJ databases">
        <title>Next Generation Sequencing and Analysis of the Genome of Puccinia sorghi L Schw, the Causal Agent of Maize Common Rust.</title>
        <authorList>
            <person name="Rochi L."/>
            <person name="Burguener G."/>
            <person name="Darino M."/>
            <person name="Turjanski A."/>
            <person name="Kreff E."/>
            <person name="Dieguez M.J."/>
            <person name="Sacco F."/>
        </authorList>
    </citation>
    <scope>NUCLEOTIDE SEQUENCE [LARGE SCALE GENOMIC DNA]</scope>
    <source>
        <strain evidence="1 2">RO10H11247</strain>
    </source>
</reference>
<protein>
    <submittedName>
        <fullName evidence="1">Uncharacterized protein</fullName>
    </submittedName>
</protein>
<sequence length="553" mass="59402">MVTPADISFDHFKTKHKSLSRNNLIFLMIPCSLLEFKYNFKNNWMSKRYIRFILQPRPRRKFLSGVDHWSNCTPCQKSDIIVPPSPSLVGSEDGGRHERLENLPQDAIHIRCFDAGPRVKLAISSHSALYPLELARCMLRITSTEGTRLIPSLYHHLFTFTARPHLSKLTRSLGLSTPWSDLILNLLICTLIFSTLKQLPIVIKMQSSLFFCVLLLTTHPSFNIPACRYHGPSHQPCSVGALYLSTCFSRSFQPRSEAHYNPDAYDSNGQETVSYQSRPSQGTISSTPSYGALQAPLSRPTIQSPTSHYGPILPGGESAILVPSWSNCAYLTMSATALGGGFAGRGGIIGNEIGISGLPLVGLGVGVKGNVAAGANVGAGVPGIGIGPVGGIGVGANVGGHVGLGAGAGVNVQANVGAGVGLNGNAQVGAGVEPAPMSMPMPPLELLMIESSISIGIFFNVQRLRDMLSPVPIPLTSPSLGIITGTAQEAGGHCNRGFSQSPLDHLSEHLLSLITLRNPMIQHLNQTQTLLIPKQTVKLSLSNFFFFITFFMF</sequence>
<comment type="caution">
    <text evidence="1">The sequence shown here is derived from an EMBL/GenBank/DDBJ whole genome shotgun (WGS) entry which is preliminary data.</text>
</comment>
<name>A0A0L6UQN0_9BASI</name>
<dbReference type="AlphaFoldDB" id="A0A0L6UQN0"/>
<dbReference type="VEuPathDB" id="FungiDB:VP01_4352g1"/>
<dbReference type="Proteomes" id="UP000037035">
    <property type="component" value="Unassembled WGS sequence"/>
</dbReference>
<accession>A0A0L6UQN0</accession>